<dbReference type="Proteomes" id="UP000053259">
    <property type="component" value="Unassembled WGS sequence"/>
</dbReference>
<dbReference type="VEuPathDB" id="FungiDB:PV09_04912"/>
<dbReference type="InParanoid" id="A0A0D1XNE4"/>
<dbReference type="Gene3D" id="1.20.920.10">
    <property type="entry name" value="Bromodomain-like"/>
    <property type="match status" value="2"/>
</dbReference>
<evidence type="ECO:0000259" key="10">
    <source>
        <dbReference type="PROSITE" id="PS50014"/>
    </source>
</evidence>
<dbReference type="SUPFAM" id="SSF47370">
    <property type="entry name" value="Bromodomain"/>
    <property type="match status" value="2"/>
</dbReference>
<feature type="compositionally biased region" description="Polar residues" evidence="9">
    <location>
        <begin position="373"/>
        <end position="383"/>
    </location>
</feature>
<keyword evidence="7" id="KW-0539">Nucleus</keyword>
<evidence type="ECO:0000256" key="2">
    <source>
        <dbReference type="ARBA" id="ARBA00022737"/>
    </source>
</evidence>
<dbReference type="FunFam" id="1.20.920.10:FF:000083">
    <property type="entry name" value="WGS project CABT00000000 data, contig 2.8"/>
    <property type="match status" value="1"/>
</dbReference>
<feature type="domain" description="Bromo" evidence="10">
    <location>
        <begin position="60"/>
        <end position="130"/>
    </location>
</feature>
<evidence type="ECO:0000256" key="5">
    <source>
        <dbReference type="ARBA" id="ARBA00023117"/>
    </source>
</evidence>
<dbReference type="EMBL" id="KN847542">
    <property type="protein sequence ID" value="KIW04096.1"/>
    <property type="molecule type" value="Genomic_DNA"/>
</dbReference>
<evidence type="ECO:0000256" key="3">
    <source>
        <dbReference type="ARBA" id="ARBA00022853"/>
    </source>
</evidence>
<dbReference type="GO" id="GO:0016586">
    <property type="term" value="C:RSC-type complex"/>
    <property type="evidence" value="ECO:0007669"/>
    <property type="project" value="InterPro"/>
</dbReference>
<dbReference type="PROSITE" id="PS50014">
    <property type="entry name" value="BROMODOMAIN_2"/>
    <property type="match status" value="2"/>
</dbReference>
<dbReference type="PRINTS" id="PR00503">
    <property type="entry name" value="BROMODOMAIN"/>
</dbReference>
<dbReference type="GO" id="GO:0006338">
    <property type="term" value="P:chromatin remodeling"/>
    <property type="evidence" value="ECO:0007669"/>
    <property type="project" value="InterPro"/>
</dbReference>
<comment type="subcellular location">
    <subcellularLocation>
        <location evidence="1">Nucleus</location>
    </subcellularLocation>
</comment>
<dbReference type="OrthoDB" id="6017at2759"/>
<feature type="compositionally biased region" description="Polar residues" evidence="9">
    <location>
        <begin position="415"/>
        <end position="424"/>
    </location>
</feature>
<evidence type="ECO:0000256" key="7">
    <source>
        <dbReference type="ARBA" id="ARBA00023242"/>
    </source>
</evidence>
<dbReference type="AlphaFoldDB" id="A0A0D1XNE4"/>
<evidence type="ECO:0000256" key="9">
    <source>
        <dbReference type="SAM" id="MobiDB-lite"/>
    </source>
</evidence>
<evidence type="ECO:0000256" key="4">
    <source>
        <dbReference type="ARBA" id="ARBA00023015"/>
    </source>
</evidence>
<keyword evidence="4" id="KW-0805">Transcription regulation</keyword>
<keyword evidence="6" id="KW-0804">Transcription</keyword>
<dbReference type="InterPro" id="IPR036427">
    <property type="entry name" value="Bromodomain-like_sf"/>
</dbReference>
<name>A0A0D1XNE4_9PEZI</name>
<feature type="region of interest" description="Disordered" evidence="9">
    <location>
        <begin position="1"/>
        <end position="45"/>
    </location>
</feature>
<dbReference type="InterPro" id="IPR018359">
    <property type="entry name" value="Bromodomain_CS"/>
</dbReference>
<keyword evidence="5 8" id="KW-0103">Bromodomain</keyword>
<dbReference type="CDD" id="cd04369">
    <property type="entry name" value="Bromodomain"/>
    <property type="match status" value="2"/>
</dbReference>
<organism evidence="11 12">
    <name type="scientific">Verruconis gallopava</name>
    <dbReference type="NCBI Taxonomy" id="253628"/>
    <lineage>
        <taxon>Eukaryota</taxon>
        <taxon>Fungi</taxon>
        <taxon>Dikarya</taxon>
        <taxon>Ascomycota</taxon>
        <taxon>Pezizomycotina</taxon>
        <taxon>Dothideomycetes</taxon>
        <taxon>Pleosporomycetidae</taxon>
        <taxon>Venturiales</taxon>
        <taxon>Sympoventuriaceae</taxon>
        <taxon>Verruconis</taxon>
    </lineage>
</organism>
<evidence type="ECO:0000256" key="1">
    <source>
        <dbReference type="ARBA" id="ARBA00004123"/>
    </source>
</evidence>
<dbReference type="PROSITE" id="PS00633">
    <property type="entry name" value="BROMODOMAIN_1"/>
    <property type="match status" value="1"/>
</dbReference>
<evidence type="ECO:0000313" key="11">
    <source>
        <dbReference type="EMBL" id="KIW04096.1"/>
    </source>
</evidence>
<dbReference type="PANTHER" id="PTHR16062:SF21">
    <property type="entry name" value="CHROMATIN STRUCTURE-REMODELING COMPLEX SUBUNIT RSC1-RELATED"/>
    <property type="match status" value="1"/>
</dbReference>
<dbReference type="InterPro" id="IPR037382">
    <property type="entry name" value="Rsc/polybromo"/>
</dbReference>
<dbReference type="GO" id="GO:0006368">
    <property type="term" value="P:transcription elongation by RNA polymerase II"/>
    <property type="evidence" value="ECO:0007669"/>
    <property type="project" value="TreeGrafter"/>
</dbReference>
<dbReference type="SMART" id="SM00297">
    <property type="entry name" value="BROMO"/>
    <property type="match status" value="2"/>
</dbReference>
<keyword evidence="3" id="KW-0156">Chromatin regulator</keyword>
<gene>
    <name evidence="11" type="ORF">PV09_04912</name>
</gene>
<keyword evidence="12" id="KW-1185">Reference proteome</keyword>
<proteinExistence type="predicted"/>
<evidence type="ECO:0000313" key="12">
    <source>
        <dbReference type="Proteomes" id="UP000053259"/>
    </source>
</evidence>
<dbReference type="GeneID" id="27312885"/>
<dbReference type="InterPro" id="IPR054551">
    <property type="entry name" value="RSC4_Ig-like"/>
</dbReference>
<dbReference type="Pfam" id="PF00439">
    <property type="entry name" value="Bromodomain"/>
    <property type="match status" value="2"/>
</dbReference>
<protein>
    <recommendedName>
        <fullName evidence="10">Bromo domain-containing protein</fullName>
    </recommendedName>
</protein>
<accession>A0A0D1XNE4</accession>
<feature type="region of interest" description="Disordered" evidence="9">
    <location>
        <begin position="368"/>
        <end position="397"/>
    </location>
</feature>
<sequence>MSDSATKRKATGPPDTEFGSRSAKRQKGAGAAEGYVETPETTTERGMEFLRTIRASKDKTGRSIVEAFLTLPKAEEVPGYYDQIKLPIALDTIENKLKQRAYPTLTALESDFKRMVQNAKDFNDKRSLIYEDAERVRKGASNWFVRNNPAYGDRNYVAKPTPIPDDANGAPSTPGPISLKITNKAAPVRMPVVSTTSAPAGKGDQAEADEDAEGEVEELPDFAGKTFQEAQEQLLEELINYEDGDLQIFTPFHFLPPRALHDYYQLIKYPVSLKGIQKRVRGKHGKEPATGKSDFQTWDALEEELSYIWKNCREYNEDGSDMYNLAGEFEEICKQRLELARSQVEQPAQTKIKLNLGAGKAAPAPSIKLKFGSKQSPGTQSPAETPATERGTPGITVDNDALQRQKDMVAASVNGARSGSTANRNAFGGSRSGSVSTPIPGVARRASGASPPVQTNGVKAEDQSPALSAVRPTTAASNSIGTASMPPPAGVNSRPVSGSPHPQLQPPIYQTAPPPTNQYQPPPAVNNFMQSKLRPEGQTIKDSILPTLTIISHPGIQTSTPFKQVIKAHPRLIEQSFTYTVPATKYLFHIIPYLPPSVTSRAYRIFVLVNGSRLSPRANQPGEDQDKSRPVYEARLERGTVGRIEVEVLAEKAKGERGKDEVDREKVSVFMHVLRS</sequence>
<reference evidence="11 12" key="1">
    <citation type="submission" date="2015-01" db="EMBL/GenBank/DDBJ databases">
        <title>The Genome Sequence of Ochroconis gallopava CBS43764.</title>
        <authorList>
            <consortium name="The Broad Institute Genomics Platform"/>
            <person name="Cuomo C."/>
            <person name="de Hoog S."/>
            <person name="Gorbushina A."/>
            <person name="Stielow B."/>
            <person name="Teixiera M."/>
            <person name="Abouelleil A."/>
            <person name="Chapman S.B."/>
            <person name="Priest M."/>
            <person name="Young S.K."/>
            <person name="Wortman J."/>
            <person name="Nusbaum C."/>
            <person name="Birren B."/>
        </authorList>
    </citation>
    <scope>NUCLEOTIDE SEQUENCE [LARGE SCALE GENOMIC DNA]</scope>
    <source>
        <strain evidence="11 12">CBS 43764</strain>
    </source>
</reference>
<feature type="domain" description="Bromo" evidence="10">
    <location>
        <begin position="258"/>
        <end position="323"/>
    </location>
</feature>
<evidence type="ECO:0000256" key="6">
    <source>
        <dbReference type="ARBA" id="ARBA00023163"/>
    </source>
</evidence>
<keyword evidence="2" id="KW-0677">Repeat</keyword>
<dbReference type="STRING" id="253628.A0A0D1XNE4"/>
<feature type="compositionally biased region" description="Pro residues" evidence="9">
    <location>
        <begin position="512"/>
        <end position="524"/>
    </location>
</feature>
<dbReference type="Pfam" id="PF22994">
    <property type="entry name" value="RSC4_Ig_like"/>
    <property type="match status" value="1"/>
</dbReference>
<dbReference type="PANTHER" id="PTHR16062">
    <property type="entry name" value="SWI/SNF-RELATED"/>
    <property type="match status" value="1"/>
</dbReference>
<dbReference type="InterPro" id="IPR001487">
    <property type="entry name" value="Bromodomain"/>
</dbReference>
<dbReference type="GO" id="GO:0003682">
    <property type="term" value="F:chromatin binding"/>
    <property type="evidence" value="ECO:0007669"/>
    <property type="project" value="TreeGrafter"/>
</dbReference>
<feature type="region of interest" description="Disordered" evidence="9">
    <location>
        <begin position="411"/>
        <end position="527"/>
    </location>
</feature>
<evidence type="ECO:0000256" key="8">
    <source>
        <dbReference type="PROSITE-ProRule" id="PRU00035"/>
    </source>
</evidence>
<dbReference type="RefSeq" id="XP_016213965.1">
    <property type="nucleotide sequence ID" value="XM_016358347.1"/>
</dbReference>
<dbReference type="HOGENOM" id="CLU_012767_0_0_1"/>